<dbReference type="OrthoDB" id="9804983at2"/>
<dbReference type="KEGG" id="hdi:HDIA_4635"/>
<gene>
    <name evidence="8" type="ORF">HDIA_4635</name>
</gene>
<dbReference type="NCBIfam" id="TIGR01128">
    <property type="entry name" value="holA"/>
    <property type="match status" value="1"/>
</dbReference>
<evidence type="ECO:0000256" key="5">
    <source>
        <dbReference type="ARBA" id="ARBA00022932"/>
    </source>
</evidence>
<dbReference type="Gene3D" id="3.40.50.300">
    <property type="entry name" value="P-loop containing nucleotide triphosphate hydrolases"/>
    <property type="match status" value="1"/>
</dbReference>
<dbReference type="GO" id="GO:0006261">
    <property type="term" value="P:DNA-templated DNA replication"/>
    <property type="evidence" value="ECO:0007669"/>
    <property type="project" value="TreeGrafter"/>
</dbReference>
<keyword evidence="2" id="KW-0808">Transferase</keyword>
<accession>A0A2C9DD53</accession>
<dbReference type="GO" id="GO:0009360">
    <property type="term" value="C:DNA polymerase III complex"/>
    <property type="evidence" value="ECO:0007669"/>
    <property type="project" value="TreeGrafter"/>
</dbReference>
<dbReference type="RefSeq" id="WP_099558402.1">
    <property type="nucleotide sequence ID" value="NZ_LT960614.1"/>
</dbReference>
<reference evidence="9" key="1">
    <citation type="submission" date="2017-09" db="EMBL/GenBank/DDBJ databases">
        <title>Genome sequence of Nannocystis excedens DSM 71.</title>
        <authorList>
            <person name="Blom J."/>
        </authorList>
    </citation>
    <scope>NUCLEOTIDE SEQUENCE [LARGE SCALE GENOMIC DNA]</scope>
    <source>
        <strain evidence="9">type strain: E19</strain>
    </source>
</reference>
<dbReference type="Gene3D" id="1.20.272.10">
    <property type="match status" value="1"/>
</dbReference>
<dbReference type="EMBL" id="LT960614">
    <property type="protein sequence ID" value="SON58176.1"/>
    <property type="molecule type" value="Genomic_DNA"/>
</dbReference>
<protein>
    <recommendedName>
        <fullName evidence="1">DNA-directed DNA polymerase</fullName>
        <ecNumber evidence="1">2.7.7.7</ecNumber>
    </recommendedName>
</protein>
<evidence type="ECO:0000256" key="2">
    <source>
        <dbReference type="ARBA" id="ARBA00022679"/>
    </source>
</evidence>
<evidence type="ECO:0000313" key="8">
    <source>
        <dbReference type="EMBL" id="SON58176.1"/>
    </source>
</evidence>
<organism evidence="8 9">
    <name type="scientific">Hartmannibacter diazotrophicus</name>
    <dbReference type="NCBI Taxonomy" id="1482074"/>
    <lineage>
        <taxon>Bacteria</taxon>
        <taxon>Pseudomonadati</taxon>
        <taxon>Pseudomonadota</taxon>
        <taxon>Alphaproteobacteria</taxon>
        <taxon>Hyphomicrobiales</taxon>
        <taxon>Pleomorphomonadaceae</taxon>
        <taxon>Hartmannibacter</taxon>
    </lineage>
</organism>
<dbReference type="EC" id="2.7.7.7" evidence="1"/>
<dbReference type="SUPFAM" id="SSF52540">
    <property type="entry name" value="P-loop containing nucleoside triphosphate hydrolases"/>
    <property type="match status" value="1"/>
</dbReference>
<dbReference type="InterPro" id="IPR027417">
    <property type="entry name" value="P-loop_NTPase"/>
</dbReference>
<comment type="similarity">
    <text evidence="6">Belongs to the DNA polymerase HolA subunit family.</text>
</comment>
<dbReference type="InterPro" id="IPR008921">
    <property type="entry name" value="DNA_pol3_clamp-load_cplx_C"/>
</dbReference>
<name>A0A2C9DD53_9HYPH</name>
<dbReference type="PANTHER" id="PTHR34388">
    <property type="entry name" value="DNA POLYMERASE III SUBUNIT DELTA"/>
    <property type="match status" value="1"/>
</dbReference>
<evidence type="ECO:0000256" key="3">
    <source>
        <dbReference type="ARBA" id="ARBA00022695"/>
    </source>
</evidence>
<keyword evidence="4" id="KW-0235">DNA replication</keyword>
<dbReference type="Gene3D" id="1.10.8.60">
    <property type="match status" value="1"/>
</dbReference>
<dbReference type="Proteomes" id="UP000223606">
    <property type="component" value="Chromosome 1"/>
</dbReference>
<evidence type="ECO:0000256" key="4">
    <source>
        <dbReference type="ARBA" id="ARBA00022705"/>
    </source>
</evidence>
<dbReference type="SUPFAM" id="SSF48019">
    <property type="entry name" value="post-AAA+ oligomerization domain-like"/>
    <property type="match status" value="1"/>
</dbReference>
<evidence type="ECO:0000256" key="6">
    <source>
        <dbReference type="ARBA" id="ARBA00034754"/>
    </source>
</evidence>
<proteinExistence type="inferred from homology"/>
<evidence type="ECO:0000256" key="7">
    <source>
        <dbReference type="ARBA" id="ARBA00049244"/>
    </source>
</evidence>
<evidence type="ECO:0000313" key="9">
    <source>
        <dbReference type="Proteomes" id="UP000223606"/>
    </source>
</evidence>
<evidence type="ECO:0000256" key="1">
    <source>
        <dbReference type="ARBA" id="ARBA00012417"/>
    </source>
</evidence>
<keyword evidence="9" id="KW-1185">Reference proteome</keyword>
<dbReference type="InterPro" id="IPR005790">
    <property type="entry name" value="DNA_polIII_delta"/>
</dbReference>
<sequence length="341" mass="36091">MVAAKAADADRIAASPPAGISLFLVYGPDTGLVSERSEKIAAARCDAADPFSLIRLDGTALAQNASLLADEAYAVSMFGGRRTILVRDAGGRTNLAPIIAPLIANPPPETTVVVEGGDLKKSNPLRSLFEKEKLAYAIACYVDDEAAVGRLIEEETHAAGLTIEPEARRLLISLLGGDRLASRGEIVKLCLFAHGKGQITVADVEEVTGDAASVTLDEILDATALGDLETLVQALSRSEAEGIRADVLAGAVLRHFQTLDLARSDVDAGATAQAAVSSMRPPVFFKRADKMARSLNIWNQPRLARALELLSAAARDCRLNAHLAPEILTQTLLTIARAARR</sequence>
<keyword evidence="5" id="KW-0239">DNA-directed DNA polymerase</keyword>
<dbReference type="AlphaFoldDB" id="A0A2C9DD53"/>
<keyword evidence="3" id="KW-0548">Nucleotidyltransferase</keyword>
<dbReference type="GO" id="GO:0003677">
    <property type="term" value="F:DNA binding"/>
    <property type="evidence" value="ECO:0007669"/>
    <property type="project" value="InterPro"/>
</dbReference>
<dbReference type="GO" id="GO:0003887">
    <property type="term" value="F:DNA-directed DNA polymerase activity"/>
    <property type="evidence" value="ECO:0007669"/>
    <property type="project" value="UniProtKB-KW"/>
</dbReference>
<comment type="catalytic activity">
    <reaction evidence="7">
        <text>DNA(n) + a 2'-deoxyribonucleoside 5'-triphosphate = DNA(n+1) + diphosphate</text>
        <dbReference type="Rhea" id="RHEA:22508"/>
        <dbReference type="Rhea" id="RHEA-COMP:17339"/>
        <dbReference type="Rhea" id="RHEA-COMP:17340"/>
        <dbReference type="ChEBI" id="CHEBI:33019"/>
        <dbReference type="ChEBI" id="CHEBI:61560"/>
        <dbReference type="ChEBI" id="CHEBI:173112"/>
        <dbReference type="EC" id="2.7.7.7"/>
    </reaction>
</comment>
<dbReference type="PANTHER" id="PTHR34388:SF1">
    <property type="entry name" value="DNA POLYMERASE III SUBUNIT DELTA"/>
    <property type="match status" value="1"/>
</dbReference>